<dbReference type="OrthoDB" id="248233at2759"/>
<dbReference type="SUPFAM" id="SSF52540">
    <property type="entry name" value="P-loop containing nucleoside triphosphate hydrolases"/>
    <property type="match status" value="1"/>
</dbReference>
<evidence type="ECO:0000256" key="1">
    <source>
        <dbReference type="ARBA" id="ARBA00007249"/>
    </source>
</evidence>
<protein>
    <submittedName>
        <fullName evidence="6">GTP-binding protein 1</fullName>
    </submittedName>
</protein>
<dbReference type="EMBL" id="LSBJ02000001">
    <property type="protein sequence ID" value="OAQ73484.1"/>
    <property type="molecule type" value="Genomic_DNA"/>
</dbReference>
<accession>A0A179G6R6</accession>
<dbReference type="Gene3D" id="3.40.50.300">
    <property type="entry name" value="P-loop containing nucleotide triphosphate hydrolases"/>
    <property type="match status" value="1"/>
</dbReference>
<dbReference type="CDD" id="cd04165">
    <property type="entry name" value="GTPBP1_like"/>
    <property type="match status" value="1"/>
</dbReference>
<name>A0A179G6R6_METCM</name>
<reference evidence="6 7" key="1">
    <citation type="journal article" date="2016" name="PLoS Pathog.">
        <title>Biosynthesis of antibiotic leucinostatins in bio-control fungus Purpureocillium lilacinum and their inhibition on phytophthora revealed by genome mining.</title>
        <authorList>
            <person name="Wang G."/>
            <person name="Liu Z."/>
            <person name="Lin R."/>
            <person name="Li E."/>
            <person name="Mao Z."/>
            <person name="Ling J."/>
            <person name="Yang Y."/>
            <person name="Yin W.B."/>
            <person name="Xie B."/>
        </authorList>
    </citation>
    <scope>NUCLEOTIDE SEQUENCE [LARGE SCALE GENOMIC DNA]</scope>
    <source>
        <strain evidence="6">170</strain>
    </source>
</reference>
<dbReference type="Pfam" id="PF03144">
    <property type="entry name" value="GTP_EFTU_D2"/>
    <property type="match status" value="1"/>
</dbReference>
<evidence type="ECO:0000256" key="4">
    <source>
        <dbReference type="SAM" id="MobiDB-lite"/>
    </source>
</evidence>
<dbReference type="AlphaFoldDB" id="A0A179G6R6"/>
<dbReference type="GO" id="GO:0005525">
    <property type="term" value="F:GTP binding"/>
    <property type="evidence" value="ECO:0007669"/>
    <property type="project" value="UniProtKB-KW"/>
</dbReference>
<dbReference type="KEGG" id="pchm:VFPPC_01183"/>
<sequence>MSNKNIKALAHEKRKGESALSDFAEYVEQQQNLRFPASRRTDVAPTSNANNAEHHEELDELFDNLDLADTAPRIPLRDLVLGTDDHTFQKLHDVITERIEEGMGETVFELGYENNGDSMNLSLDDWNTAYERLVKAAKAAGADCDLLLTKNVGGKFEAESTANEPDKSGCNGKILIRRVPTNVEDVIETRIAVVGNVDAGKSSMLGVLVKGDLDDGRGKARVNLFRHKHEIESGRTSSVGMEIMGFDSVGNVVTSDTAARKLSWEDIGKRSAKVITFSDLAGHERYLRTTVFGLLSSSPNYCLLMVAANNGLVGMSKEHLGIALALNVPVMVVVTKIDICPPNILEETITQITKIMRSPGARKVPTFIKNREQCINTATQFVSHRICPVFQVSNVTGENLDLVRTFLNILPHHGRYNTDAPFEFHVNDTFSVPYIGTVVSGIVKSGVIHEGDNVLIGPDPLGQFTPTAIRSIQRKRIGVPAAVAGQSASFALKKVKRKDVRKGMVVLPKVEGEPNPKVHREFIAEVLILSHATTIKKKYQAMLHVGPVSQTCAIIDIDRQLIRTGDRATVAFQFVQRPEYLAPGDRLLFREGRTKGLGIVKAVGYDWNQPLMGKSTNEEDGKDEGKPHAGQEVRVSA</sequence>
<dbReference type="InterPro" id="IPR035531">
    <property type="entry name" value="GTPBP1-like"/>
</dbReference>
<dbReference type="FunFam" id="3.40.50.300:FF:000091">
    <property type="entry name" value="Probable GTP-binding protein 1"/>
    <property type="match status" value="1"/>
</dbReference>
<evidence type="ECO:0000313" key="7">
    <source>
        <dbReference type="Proteomes" id="UP000078397"/>
    </source>
</evidence>
<comment type="similarity">
    <text evidence="1">Belongs to the TRAFAC class translation factor GTPase superfamily. Classic translation factor GTPase family. EF-Tu/EF-1A subfamily.</text>
</comment>
<dbReference type="InterPro" id="IPR009000">
    <property type="entry name" value="Transl_B-barrel_sf"/>
</dbReference>
<dbReference type="PROSITE" id="PS51722">
    <property type="entry name" value="G_TR_2"/>
    <property type="match status" value="1"/>
</dbReference>
<dbReference type="STRING" id="1380566.A0A179G6R6"/>
<evidence type="ECO:0000256" key="2">
    <source>
        <dbReference type="ARBA" id="ARBA00022741"/>
    </source>
</evidence>
<dbReference type="FunFam" id="2.40.30.10:FF:000014">
    <property type="entry name" value="Probable GTP-binding protein 1"/>
    <property type="match status" value="1"/>
</dbReference>
<dbReference type="Proteomes" id="UP000078397">
    <property type="component" value="Unassembled WGS sequence"/>
</dbReference>
<dbReference type="InterPro" id="IPR027417">
    <property type="entry name" value="P-loop_NTPase"/>
</dbReference>
<evidence type="ECO:0000256" key="3">
    <source>
        <dbReference type="ARBA" id="ARBA00023134"/>
    </source>
</evidence>
<dbReference type="RefSeq" id="XP_018149567.1">
    <property type="nucleotide sequence ID" value="XM_018281056.1"/>
</dbReference>
<keyword evidence="2" id="KW-0547">Nucleotide-binding</keyword>
<dbReference type="SUPFAM" id="SSF50465">
    <property type="entry name" value="EF-Tu/eEF-1alpha/eIF2-gamma C-terminal domain"/>
    <property type="match status" value="1"/>
</dbReference>
<dbReference type="GeneID" id="28845050"/>
<dbReference type="CDD" id="cd03694">
    <property type="entry name" value="GTPBP_II"/>
    <property type="match status" value="1"/>
</dbReference>
<gene>
    <name evidence="6" type="ORF">VFPPC_01183</name>
</gene>
<keyword evidence="7" id="KW-1185">Reference proteome</keyword>
<evidence type="ECO:0000313" key="6">
    <source>
        <dbReference type="EMBL" id="OAQ73484.1"/>
    </source>
</evidence>
<evidence type="ECO:0000259" key="5">
    <source>
        <dbReference type="PROSITE" id="PS51722"/>
    </source>
</evidence>
<dbReference type="InterPro" id="IPR004161">
    <property type="entry name" value="EFTu-like_2"/>
</dbReference>
<dbReference type="SUPFAM" id="SSF50447">
    <property type="entry name" value="Translation proteins"/>
    <property type="match status" value="1"/>
</dbReference>
<dbReference type="InterPro" id="IPR050055">
    <property type="entry name" value="EF-Tu_GTPase"/>
</dbReference>
<dbReference type="Pfam" id="PF00009">
    <property type="entry name" value="GTP_EFTU"/>
    <property type="match status" value="1"/>
</dbReference>
<feature type="compositionally biased region" description="Basic and acidic residues" evidence="4">
    <location>
        <begin position="616"/>
        <end position="631"/>
    </location>
</feature>
<dbReference type="PANTHER" id="PTHR43721:SF9">
    <property type="entry name" value="GTP-BINDING PROTEIN 1"/>
    <property type="match status" value="1"/>
</dbReference>
<dbReference type="InterPro" id="IPR009001">
    <property type="entry name" value="Transl_elong_EF1A/Init_IF2_C"/>
</dbReference>
<proteinExistence type="inferred from homology"/>
<dbReference type="PANTHER" id="PTHR43721">
    <property type="entry name" value="ELONGATION FACTOR TU-RELATED"/>
    <property type="match status" value="1"/>
</dbReference>
<dbReference type="Gene3D" id="2.40.30.10">
    <property type="entry name" value="Translation factors"/>
    <property type="match status" value="2"/>
</dbReference>
<feature type="domain" description="Tr-type G" evidence="5">
    <location>
        <begin position="186"/>
        <end position="417"/>
    </location>
</feature>
<feature type="region of interest" description="Disordered" evidence="4">
    <location>
        <begin position="611"/>
        <end position="637"/>
    </location>
</feature>
<dbReference type="GO" id="GO:0003746">
    <property type="term" value="F:translation elongation factor activity"/>
    <property type="evidence" value="ECO:0007669"/>
    <property type="project" value="TreeGrafter"/>
</dbReference>
<keyword evidence="3" id="KW-0342">GTP-binding</keyword>
<comment type="caution">
    <text evidence="6">The sequence shown here is derived from an EMBL/GenBank/DDBJ whole genome shotgun (WGS) entry which is preliminary data.</text>
</comment>
<dbReference type="CDD" id="cd03708">
    <property type="entry name" value="GTPBP_III"/>
    <property type="match status" value="1"/>
</dbReference>
<dbReference type="GO" id="GO:0003924">
    <property type="term" value="F:GTPase activity"/>
    <property type="evidence" value="ECO:0007669"/>
    <property type="project" value="InterPro"/>
</dbReference>
<dbReference type="InterPro" id="IPR000795">
    <property type="entry name" value="T_Tr_GTP-bd_dom"/>
</dbReference>
<organism evidence="6 7">
    <name type="scientific">Pochonia chlamydosporia 170</name>
    <dbReference type="NCBI Taxonomy" id="1380566"/>
    <lineage>
        <taxon>Eukaryota</taxon>
        <taxon>Fungi</taxon>
        <taxon>Dikarya</taxon>
        <taxon>Ascomycota</taxon>
        <taxon>Pezizomycotina</taxon>
        <taxon>Sordariomycetes</taxon>
        <taxon>Hypocreomycetidae</taxon>
        <taxon>Hypocreales</taxon>
        <taxon>Clavicipitaceae</taxon>
        <taxon>Pochonia</taxon>
    </lineage>
</organism>